<evidence type="ECO:0000313" key="1">
    <source>
        <dbReference type="EMBL" id="KAJ7987058.1"/>
    </source>
</evidence>
<keyword evidence="2" id="KW-1185">Reference proteome</keyword>
<sequence length="178" mass="19149">MEVMFFSTASKLMSPEIPWTGSRTQEITAYISKSILCNKYTIADHYNTRPAYAPSTLSKLPSGKPANPSRIPRRKQSPLNGHDFVHTSPTNQPLAYRERKQQMLGVPIARSLHPFVAKPGPPPSVAPDAPLCPAGGGGSGYRGEGWLGCAGAEGPFQSTGPAVKLGVPRPRTHYLCPL</sequence>
<dbReference type="Proteomes" id="UP001157502">
    <property type="component" value="Chromosome 33"/>
</dbReference>
<protein>
    <submittedName>
        <fullName evidence="1">Uncharacterized protein</fullName>
    </submittedName>
</protein>
<organism evidence="1 2">
    <name type="scientific">Dallia pectoralis</name>
    <name type="common">Alaska blackfish</name>
    <dbReference type="NCBI Taxonomy" id="75939"/>
    <lineage>
        <taxon>Eukaryota</taxon>
        <taxon>Metazoa</taxon>
        <taxon>Chordata</taxon>
        <taxon>Craniata</taxon>
        <taxon>Vertebrata</taxon>
        <taxon>Euteleostomi</taxon>
        <taxon>Actinopterygii</taxon>
        <taxon>Neopterygii</taxon>
        <taxon>Teleostei</taxon>
        <taxon>Protacanthopterygii</taxon>
        <taxon>Esociformes</taxon>
        <taxon>Umbridae</taxon>
        <taxon>Dallia</taxon>
    </lineage>
</organism>
<gene>
    <name evidence="1" type="ORF">DPEC_G00334820</name>
</gene>
<name>A0ACC2F6U0_DALPE</name>
<proteinExistence type="predicted"/>
<evidence type="ECO:0000313" key="2">
    <source>
        <dbReference type="Proteomes" id="UP001157502"/>
    </source>
</evidence>
<reference evidence="1" key="1">
    <citation type="submission" date="2021-05" db="EMBL/GenBank/DDBJ databases">
        <authorList>
            <person name="Pan Q."/>
            <person name="Jouanno E."/>
            <person name="Zahm M."/>
            <person name="Klopp C."/>
            <person name="Cabau C."/>
            <person name="Louis A."/>
            <person name="Berthelot C."/>
            <person name="Parey E."/>
            <person name="Roest Crollius H."/>
            <person name="Montfort J."/>
            <person name="Robinson-Rechavi M."/>
            <person name="Bouchez O."/>
            <person name="Lampietro C."/>
            <person name="Lopez Roques C."/>
            <person name="Donnadieu C."/>
            <person name="Postlethwait J."/>
            <person name="Bobe J."/>
            <person name="Dillon D."/>
            <person name="Chandos A."/>
            <person name="von Hippel F."/>
            <person name="Guiguen Y."/>
        </authorList>
    </citation>
    <scope>NUCLEOTIDE SEQUENCE</scope>
    <source>
        <strain evidence="1">YG-Jan2019</strain>
    </source>
</reference>
<comment type="caution">
    <text evidence="1">The sequence shown here is derived from an EMBL/GenBank/DDBJ whole genome shotgun (WGS) entry which is preliminary data.</text>
</comment>
<dbReference type="EMBL" id="CM055760">
    <property type="protein sequence ID" value="KAJ7987058.1"/>
    <property type="molecule type" value="Genomic_DNA"/>
</dbReference>
<accession>A0ACC2F6U0</accession>